<evidence type="ECO:0000256" key="2">
    <source>
        <dbReference type="ARBA" id="ARBA00022840"/>
    </source>
</evidence>
<sequence>MAACSELIAGNVVVNAEVANAVVVDKTDVTCEPHPTYKEVSDFGLSKSGPTTVNQTHVNTMVKGSFGYLDPEYFRRQQLTDKSDVYETRSSAFARVKSDRRREHMDLLLWRRALRGALRAPGAGPEAEAREKMCLADYAIICHREGTLHETVDPIIRDQTRRNASGNSLRRQSSASTRWAPQAELV</sequence>
<evidence type="ECO:0000313" key="4">
    <source>
        <dbReference type="EMBL" id="GJN06155.1"/>
    </source>
</evidence>
<dbReference type="AlphaFoldDB" id="A0AAV5D6X8"/>
<name>A0AAV5D6X8_ELECO</name>
<feature type="region of interest" description="Disordered" evidence="3">
    <location>
        <begin position="160"/>
        <end position="186"/>
    </location>
</feature>
<dbReference type="GO" id="GO:0005524">
    <property type="term" value="F:ATP binding"/>
    <property type="evidence" value="ECO:0007669"/>
    <property type="project" value="UniProtKB-KW"/>
</dbReference>
<keyword evidence="5" id="KW-1185">Reference proteome</keyword>
<dbReference type="Gene3D" id="1.10.510.10">
    <property type="entry name" value="Transferase(Phosphotransferase) domain 1"/>
    <property type="match status" value="1"/>
</dbReference>
<feature type="compositionally biased region" description="Polar residues" evidence="3">
    <location>
        <begin position="162"/>
        <end position="179"/>
    </location>
</feature>
<proteinExistence type="predicted"/>
<dbReference type="PANTHER" id="PTHR27005">
    <property type="entry name" value="WALL-ASSOCIATED RECEPTOR KINASE-LIKE 21"/>
    <property type="match status" value="1"/>
</dbReference>
<dbReference type="PANTHER" id="PTHR27005:SF515">
    <property type="entry name" value="WALL-ASSOCIATED RECEPTOR KINASE-LIKE 10-RELATED"/>
    <property type="match status" value="1"/>
</dbReference>
<dbReference type="SUPFAM" id="SSF56112">
    <property type="entry name" value="Protein kinase-like (PK-like)"/>
    <property type="match status" value="1"/>
</dbReference>
<evidence type="ECO:0000256" key="3">
    <source>
        <dbReference type="SAM" id="MobiDB-lite"/>
    </source>
</evidence>
<dbReference type="InterPro" id="IPR045274">
    <property type="entry name" value="WAK-like"/>
</dbReference>
<gene>
    <name evidence="4" type="primary">ga23856</name>
    <name evidence="4" type="ORF">PR202_ga23856</name>
</gene>
<reference evidence="4" key="2">
    <citation type="submission" date="2021-12" db="EMBL/GenBank/DDBJ databases">
        <title>Resequencing data analysis of finger millet.</title>
        <authorList>
            <person name="Hatakeyama M."/>
            <person name="Aluri S."/>
            <person name="Balachadran M.T."/>
            <person name="Sivarajan S.R."/>
            <person name="Poveda L."/>
            <person name="Shimizu-Inatsugi R."/>
            <person name="Schlapbach R."/>
            <person name="Sreeman S.M."/>
            <person name="Shimizu K.K."/>
        </authorList>
    </citation>
    <scope>NUCLEOTIDE SEQUENCE</scope>
</reference>
<keyword evidence="1" id="KW-0547">Nucleotide-binding</keyword>
<protein>
    <submittedName>
        <fullName evidence="4">Uncharacterized protein</fullName>
    </submittedName>
</protein>
<dbReference type="GO" id="GO:0007166">
    <property type="term" value="P:cell surface receptor signaling pathway"/>
    <property type="evidence" value="ECO:0007669"/>
    <property type="project" value="InterPro"/>
</dbReference>
<evidence type="ECO:0000313" key="5">
    <source>
        <dbReference type="Proteomes" id="UP001054889"/>
    </source>
</evidence>
<dbReference type="GO" id="GO:0004674">
    <property type="term" value="F:protein serine/threonine kinase activity"/>
    <property type="evidence" value="ECO:0007669"/>
    <property type="project" value="TreeGrafter"/>
</dbReference>
<reference evidence="4" key="1">
    <citation type="journal article" date="2018" name="DNA Res.">
        <title>Multiple hybrid de novo genome assembly of finger millet, an orphan allotetraploid crop.</title>
        <authorList>
            <person name="Hatakeyama M."/>
            <person name="Aluri S."/>
            <person name="Balachadran M.T."/>
            <person name="Sivarajan S.R."/>
            <person name="Patrignani A."/>
            <person name="Gruter S."/>
            <person name="Poveda L."/>
            <person name="Shimizu-Inatsugi R."/>
            <person name="Baeten J."/>
            <person name="Francoijs K.J."/>
            <person name="Nataraja K.N."/>
            <person name="Reddy Y.A.N."/>
            <person name="Phadnis S."/>
            <person name="Ravikumar R.L."/>
            <person name="Schlapbach R."/>
            <person name="Sreeman S.M."/>
            <person name="Shimizu K.K."/>
        </authorList>
    </citation>
    <scope>NUCLEOTIDE SEQUENCE</scope>
</reference>
<dbReference type="EMBL" id="BQKI01000012">
    <property type="protein sequence ID" value="GJN06155.1"/>
    <property type="molecule type" value="Genomic_DNA"/>
</dbReference>
<dbReference type="GO" id="GO:0005886">
    <property type="term" value="C:plasma membrane"/>
    <property type="evidence" value="ECO:0007669"/>
    <property type="project" value="TreeGrafter"/>
</dbReference>
<comment type="caution">
    <text evidence="4">The sequence shown here is derived from an EMBL/GenBank/DDBJ whole genome shotgun (WGS) entry which is preliminary data.</text>
</comment>
<evidence type="ECO:0000256" key="1">
    <source>
        <dbReference type="ARBA" id="ARBA00022741"/>
    </source>
</evidence>
<organism evidence="4 5">
    <name type="scientific">Eleusine coracana subsp. coracana</name>
    <dbReference type="NCBI Taxonomy" id="191504"/>
    <lineage>
        <taxon>Eukaryota</taxon>
        <taxon>Viridiplantae</taxon>
        <taxon>Streptophyta</taxon>
        <taxon>Embryophyta</taxon>
        <taxon>Tracheophyta</taxon>
        <taxon>Spermatophyta</taxon>
        <taxon>Magnoliopsida</taxon>
        <taxon>Liliopsida</taxon>
        <taxon>Poales</taxon>
        <taxon>Poaceae</taxon>
        <taxon>PACMAD clade</taxon>
        <taxon>Chloridoideae</taxon>
        <taxon>Cynodonteae</taxon>
        <taxon>Eleusininae</taxon>
        <taxon>Eleusine</taxon>
    </lineage>
</organism>
<dbReference type="Proteomes" id="UP001054889">
    <property type="component" value="Unassembled WGS sequence"/>
</dbReference>
<keyword evidence="2" id="KW-0067">ATP-binding</keyword>
<dbReference type="InterPro" id="IPR011009">
    <property type="entry name" value="Kinase-like_dom_sf"/>
</dbReference>
<accession>A0AAV5D6X8</accession>